<organism evidence="1 2">
    <name type="scientific">bacterium (Candidatus Blackallbacteria) CG17_big_fil_post_rev_8_21_14_2_50_48_46</name>
    <dbReference type="NCBI Taxonomy" id="2014261"/>
    <lineage>
        <taxon>Bacteria</taxon>
        <taxon>Candidatus Blackallbacteria</taxon>
    </lineage>
</organism>
<dbReference type="AlphaFoldDB" id="A0A2M7G333"/>
<gene>
    <name evidence="1" type="ORF">COW36_13965</name>
</gene>
<sequence>MSVPQGIVPLIKAFQLAQISEQEYLLGLERAQAQCEQKKAQLMTSAVRAQDRQDWEQIIRPGLLACLDVMAGAALEAREYVHQRDPQILENIVMLFAQVDQATAMIEQRLGTVSSETKALVGEILTDLQQDSVQMTKNLKGSADTTISMFD</sequence>
<name>A0A2M7G333_9BACT</name>
<dbReference type="Proteomes" id="UP000231019">
    <property type="component" value="Unassembled WGS sequence"/>
</dbReference>
<comment type="caution">
    <text evidence="1">The sequence shown here is derived from an EMBL/GenBank/DDBJ whole genome shotgun (WGS) entry which is preliminary data.</text>
</comment>
<proteinExistence type="predicted"/>
<accession>A0A2M7G333</accession>
<dbReference type="EMBL" id="PFFQ01000039">
    <property type="protein sequence ID" value="PIW16232.1"/>
    <property type="molecule type" value="Genomic_DNA"/>
</dbReference>
<evidence type="ECO:0000313" key="1">
    <source>
        <dbReference type="EMBL" id="PIW16232.1"/>
    </source>
</evidence>
<evidence type="ECO:0000313" key="2">
    <source>
        <dbReference type="Proteomes" id="UP000231019"/>
    </source>
</evidence>
<reference evidence="1 2" key="1">
    <citation type="submission" date="2017-09" db="EMBL/GenBank/DDBJ databases">
        <title>Depth-based differentiation of microbial function through sediment-hosted aquifers and enrichment of novel symbionts in the deep terrestrial subsurface.</title>
        <authorList>
            <person name="Probst A.J."/>
            <person name="Ladd B."/>
            <person name="Jarett J.K."/>
            <person name="Geller-Mcgrath D.E."/>
            <person name="Sieber C.M."/>
            <person name="Emerson J.B."/>
            <person name="Anantharaman K."/>
            <person name="Thomas B.C."/>
            <person name="Malmstrom R."/>
            <person name="Stieglmeier M."/>
            <person name="Klingl A."/>
            <person name="Woyke T."/>
            <person name="Ryan C.M."/>
            <person name="Banfield J.F."/>
        </authorList>
    </citation>
    <scope>NUCLEOTIDE SEQUENCE [LARGE SCALE GENOMIC DNA]</scope>
    <source>
        <strain evidence="1">CG17_big_fil_post_rev_8_21_14_2_50_48_46</strain>
    </source>
</reference>
<protein>
    <submittedName>
        <fullName evidence="1">Uncharacterized protein</fullName>
    </submittedName>
</protein>